<gene>
    <name evidence="1" type="ORF">UO65_3210</name>
</gene>
<sequence>MAGADPLTPAFAEICNGTSGCVTADISFSNRSATVVGNVFDDRNAGSTTAVFDFYTANGYYSTQTRTATNERKPFHFTEPGPVGGINLVRVGLIANATGAYTFVADVYKL</sequence>
<dbReference type="EMBL" id="AYXG01000109">
    <property type="protein sequence ID" value="EWC61472.1"/>
    <property type="molecule type" value="Genomic_DNA"/>
</dbReference>
<dbReference type="AlphaFoldDB" id="W7IXB1"/>
<name>W7IXB1_9PSEU</name>
<dbReference type="eggNOG" id="ENOG5031YVJ">
    <property type="taxonomic scope" value="Bacteria"/>
</dbReference>
<accession>W7IXB1</accession>
<comment type="caution">
    <text evidence="1">The sequence shown here is derived from an EMBL/GenBank/DDBJ whole genome shotgun (WGS) entry which is preliminary data.</text>
</comment>
<evidence type="ECO:0000313" key="2">
    <source>
        <dbReference type="Proteomes" id="UP000019277"/>
    </source>
</evidence>
<reference evidence="1 2" key="1">
    <citation type="journal article" date="2014" name="Genome Announc.">
        <title>Draft Genome Sequence of the Antitrypanosomally Active Sponge-Associated Bacterium Actinokineospora sp. Strain EG49.</title>
        <authorList>
            <person name="Harjes J."/>
            <person name="Ryu T."/>
            <person name="Abdelmohsen U.R."/>
            <person name="Moitinho-Silva L."/>
            <person name="Horn H."/>
            <person name="Ravasi T."/>
            <person name="Hentschel U."/>
        </authorList>
    </citation>
    <scope>NUCLEOTIDE SEQUENCE [LARGE SCALE GENOMIC DNA]</scope>
    <source>
        <strain evidence="1 2">EG49</strain>
    </source>
</reference>
<keyword evidence="2" id="KW-1185">Reference proteome</keyword>
<evidence type="ECO:0000313" key="1">
    <source>
        <dbReference type="EMBL" id="EWC61472.1"/>
    </source>
</evidence>
<proteinExistence type="predicted"/>
<organism evidence="1 2">
    <name type="scientific">Actinokineospora spheciospongiae</name>
    <dbReference type="NCBI Taxonomy" id="909613"/>
    <lineage>
        <taxon>Bacteria</taxon>
        <taxon>Bacillati</taxon>
        <taxon>Actinomycetota</taxon>
        <taxon>Actinomycetes</taxon>
        <taxon>Pseudonocardiales</taxon>
        <taxon>Pseudonocardiaceae</taxon>
        <taxon>Actinokineospora</taxon>
    </lineage>
</organism>
<protein>
    <submittedName>
        <fullName evidence="1">Uncharacterized protein</fullName>
    </submittedName>
</protein>
<dbReference type="Proteomes" id="UP000019277">
    <property type="component" value="Unassembled WGS sequence"/>
</dbReference>